<dbReference type="AlphaFoldDB" id="C1A2Q7"/>
<evidence type="ECO:0000313" key="2">
    <source>
        <dbReference type="EMBL" id="BAH34892.1"/>
    </source>
</evidence>
<dbReference type="KEGG" id="rer:RER_41840"/>
<dbReference type="EMBL" id="AP008957">
    <property type="protein sequence ID" value="BAH34892.1"/>
    <property type="molecule type" value="Genomic_DNA"/>
</dbReference>
<proteinExistence type="predicted"/>
<sequence>MWRLRREHVMTEQDATFDPEAPESDALEQSTPVDPNAPEEPDLTDIPLDAPVADVVDQRVEVAVDDDYRPS</sequence>
<evidence type="ECO:0000313" key="3">
    <source>
        <dbReference type="Proteomes" id="UP000002204"/>
    </source>
</evidence>
<reference evidence="2 3" key="2">
    <citation type="journal article" date="2006" name="Environ. Microbiol.">
        <title>Sequence analysis of three plasmids harboured in Rhodococcus erythropolis strain PR4.</title>
        <authorList>
            <person name="Sekine M."/>
            <person name="Tanikawa S."/>
            <person name="Omata S."/>
            <person name="Saito M."/>
            <person name="Fujisawa T."/>
            <person name="Tsukatani N."/>
            <person name="Tajima T."/>
            <person name="Sekigawa T."/>
            <person name="Kosugi H."/>
            <person name="Matsuo Y."/>
            <person name="Nishiko R."/>
            <person name="Imamura K."/>
            <person name="Ito M."/>
            <person name="Narita H."/>
            <person name="Tago S."/>
            <person name="Fujita N."/>
            <person name="Harayama S."/>
        </authorList>
    </citation>
    <scope>NUCLEOTIDE SEQUENCE [LARGE SCALE GENOMIC DNA]</scope>
    <source>
        <strain evidence="3">PR4 / NBRC 100887</strain>
    </source>
</reference>
<feature type="compositionally biased region" description="Acidic residues" evidence="1">
    <location>
        <begin position="15"/>
        <end position="26"/>
    </location>
</feature>
<organism evidence="2 3">
    <name type="scientific">Rhodococcus erythropolis (strain PR4 / NBRC 100887)</name>
    <dbReference type="NCBI Taxonomy" id="234621"/>
    <lineage>
        <taxon>Bacteria</taxon>
        <taxon>Bacillati</taxon>
        <taxon>Actinomycetota</taxon>
        <taxon>Actinomycetes</taxon>
        <taxon>Mycobacteriales</taxon>
        <taxon>Nocardiaceae</taxon>
        <taxon>Rhodococcus</taxon>
        <taxon>Rhodococcus erythropolis group</taxon>
    </lineage>
</organism>
<dbReference type="HOGENOM" id="CLU_2901277_0_0_11"/>
<reference evidence="3" key="1">
    <citation type="submission" date="2005-03" db="EMBL/GenBank/DDBJ databases">
        <title>Comparison of the complete genome sequences of Rhodococcus erythropolis PR4 and Rhodococcus opacus B4.</title>
        <authorList>
            <person name="Takarada H."/>
            <person name="Sekine M."/>
            <person name="Hosoyama A."/>
            <person name="Yamada R."/>
            <person name="Fujisawa T."/>
            <person name="Omata S."/>
            <person name="Shimizu A."/>
            <person name="Tsukatani N."/>
            <person name="Tanikawa S."/>
            <person name="Fujita N."/>
            <person name="Harayama S."/>
        </authorList>
    </citation>
    <scope>NUCLEOTIDE SEQUENCE [LARGE SCALE GENOMIC DNA]</scope>
    <source>
        <strain evidence="3">PR4 / NBRC 100887</strain>
    </source>
</reference>
<feature type="region of interest" description="Disordered" evidence="1">
    <location>
        <begin position="1"/>
        <end position="52"/>
    </location>
</feature>
<accession>C1A2Q7</accession>
<protein>
    <submittedName>
        <fullName evidence="2">Uncharacterized protein</fullName>
    </submittedName>
</protein>
<evidence type="ECO:0000256" key="1">
    <source>
        <dbReference type="SAM" id="MobiDB-lite"/>
    </source>
</evidence>
<dbReference type="Proteomes" id="UP000002204">
    <property type="component" value="Chromosome"/>
</dbReference>
<gene>
    <name evidence="2" type="ordered locus">RER_41840</name>
</gene>
<name>C1A2Q7_RHOE4</name>